<dbReference type="InterPro" id="IPR030470">
    <property type="entry name" value="UbiA_prenylTrfase_CS"/>
</dbReference>
<evidence type="ECO:0000256" key="2">
    <source>
        <dbReference type="ARBA" id="ARBA00004141"/>
    </source>
</evidence>
<keyword evidence="7 11" id="KW-0831">Ubiquinone biosynthesis</keyword>
<feature type="transmembrane region" description="Helical" evidence="11">
    <location>
        <begin position="109"/>
        <end position="131"/>
    </location>
</feature>
<evidence type="ECO:0000256" key="1">
    <source>
        <dbReference type="ARBA" id="ARBA00001946"/>
    </source>
</evidence>
<feature type="transmembrane region" description="Helical" evidence="11">
    <location>
        <begin position="137"/>
        <end position="153"/>
    </location>
</feature>
<comment type="caution">
    <text evidence="13">The sequence shown here is derived from an EMBL/GenBank/DDBJ whole genome shotgun (WGS) entry which is preliminary data.</text>
</comment>
<evidence type="ECO:0000256" key="7">
    <source>
        <dbReference type="ARBA" id="ARBA00022688"/>
    </source>
</evidence>
<dbReference type="Gene3D" id="1.20.120.1780">
    <property type="entry name" value="UbiA prenyltransferase"/>
    <property type="match status" value="1"/>
</dbReference>
<keyword evidence="6 11" id="KW-0808">Transferase</keyword>
<dbReference type="EMBL" id="JAASQI010000001">
    <property type="protein sequence ID" value="NIJ56508.1"/>
    <property type="molecule type" value="Genomic_DNA"/>
</dbReference>
<comment type="similarity">
    <text evidence="3 11">Belongs to the UbiA prenyltransferase family.</text>
</comment>
<evidence type="ECO:0000256" key="3">
    <source>
        <dbReference type="ARBA" id="ARBA00005985"/>
    </source>
</evidence>
<evidence type="ECO:0000256" key="6">
    <source>
        <dbReference type="ARBA" id="ARBA00022679"/>
    </source>
</evidence>
<name>A0ABX0UU68_9HYPH</name>
<dbReference type="PROSITE" id="PS00943">
    <property type="entry name" value="UBIA"/>
    <property type="match status" value="1"/>
</dbReference>
<comment type="subcellular location">
    <subcellularLocation>
        <location evidence="11">Cell inner membrane</location>
        <topology evidence="11">Multi-pass membrane protein</topology>
    </subcellularLocation>
    <subcellularLocation>
        <location evidence="2">Membrane</location>
        <topology evidence="2">Multi-pass membrane protein</topology>
    </subcellularLocation>
</comment>
<dbReference type="Proteomes" id="UP001429580">
    <property type="component" value="Unassembled WGS sequence"/>
</dbReference>
<evidence type="ECO:0000256" key="12">
    <source>
        <dbReference type="NCBIfam" id="TIGR01474"/>
    </source>
</evidence>
<comment type="catalytic activity">
    <reaction evidence="11">
        <text>all-trans-octaprenyl diphosphate + 4-hydroxybenzoate = 4-hydroxy-3-(all-trans-octaprenyl)benzoate + diphosphate</text>
        <dbReference type="Rhea" id="RHEA:27782"/>
        <dbReference type="ChEBI" id="CHEBI:1617"/>
        <dbReference type="ChEBI" id="CHEBI:17879"/>
        <dbReference type="ChEBI" id="CHEBI:33019"/>
        <dbReference type="ChEBI" id="CHEBI:57711"/>
        <dbReference type="EC" id="2.5.1.39"/>
    </reaction>
</comment>
<dbReference type="InterPro" id="IPR006370">
    <property type="entry name" value="HB_polyprenyltransferase-like"/>
</dbReference>
<keyword evidence="5 11" id="KW-0997">Cell inner membrane</keyword>
<comment type="cofactor">
    <cofactor evidence="1 11">
        <name>Mg(2+)</name>
        <dbReference type="ChEBI" id="CHEBI:18420"/>
    </cofactor>
</comment>
<dbReference type="InterPro" id="IPR039653">
    <property type="entry name" value="Prenyltransferase"/>
</dbReference>
<evidence type="ECO:0000313" key="14">
    <source>
        <dbReference type="Proteomes" id="UP001429580"/>
    </source>
</evidence>
<dbReference type="PANTHER" id="PTHR11048:SF28">
    <property type="entry name" value="4-HYDROXYBENZOATE POLYPRENYLTRANSFERASE, MITOCHONDRIAL"/>
    <property type="match status" value="1"/>
</dbReference>
<organism evidence="13 14">
    <name type="scientific">Pseudochelatococcus lubricantis</name>
    <dbReference type="NCBI Taxonomy" id="1538102"/>
    <lineage>
        <taxon>Bacteria</taxon>
        <taxon>Pseudomonadati</taxon>
        <taxon>Pseudomonadota</taxon>
        <taxon>Alphaproteobacteria</taxon>
        <taxon>Hyphomicrobiales</taxon>
        <taxon>Chelatococcaceae</taxon>
        <taxon>Pseudochelatococcus</taxon>
    </lineage>
</organism>
<comment type="pathway">
    <text evidence="11">Cofactor biosynthesis; ubiquinone biosynthesis.</text>
</comment>
<comment type="caution">
    <text evidence="11">Lacks conserved residue(s) required for the propagation of feature annotation.</text>
</comment>
<keyword evidence="4 11" id="KW-1003">Cell membrane</keyword>
<dbReference type="GO" id="GO:0008412">
    <property type="term" value="F:4-hydroxybenzoate polyprenyltransferase activity"/>
    <property type="evidence" value="ECO:0007669"/>
    <property type="project" value="UniProtKB-EC"/>
</dbReference>
<dbReference type="CDD" id="cd13959">
    <property type="entry name" value="PT_UbiA_COQ2"/>
    <property type="match status" value="1"/>
</dbReference>
<gene>
    <name evidence="11" type="primary">ubiA</name>
    <name evidence="13" type="ORF">FHS82_000321</name>
</gene>
<dbReference type="InterPro" id="IPR000537">
    <property type="entry name" value="UbiA_prenyltransferase"/>
</dbReference>
<dbReference type="Pfam" id="PF01040">
    <property type="entry name" value="UbiA"/>
    <property type="match status" value="1"/>
</dbReference>
<keyword evidence="10 11" id="KW-0472">Membrane</keyword>
<dbReference type="Gene3D" id="1.10.357.140">
    <property type="entry name" value="UbiA prenyltransferase"/>
    <property type="match status" value="1"/>
</dbReference>
<evidence type="ECO:0000256" key="8">
    <source>
        <dbReference type="ARBA" id="ARBA00022692"/>
    </source>
</evidence>
<dbReference type="EC" id="2.5.1.39" evidence="11 12"/>
<dbReference type="RefSeq" id="WP_166948050.1">
    <property type="nucleotide sequence ID" value="NZ_JAASQI010000001.1"/>
</dbReference>
<accession>A0ABX0UU68</accession>
<evidence type="ECO:0000256" key="9">
    <source>
        <dbReference type="ARBA" id="ARBA00022989"/>
    </source>
</evidence>
<sequence length="310" mass="33250">MTRADQPLPDARPDNWVDRHAPVQWRPYLRLARIERPIGSWLLLLPCWWSSALASGAFGLYPDVWHLMLFIVGTVAMRGAGTTYNDIVDRDLDAQVARSRHRPLPAGQVSAKQALLFLIGLCLLGLCVLLQFNRPTIILGFSSLIIVAAYPFMKRIMPIPQLVLGLAFAWGGLVGWSAIAGSVDTPAILTYAAAILWTIGYDTIYALQDIEDDAIVGIKSSARLFGARVRQGIAACYAAAAVLVFGALISAGAGLAAYVGLALFAAHLAWQVKSLDPANGDLALTLFKSNRDAGLLLFAGIAADAILRAG</sequence>
<keyword evidence="14" id="KW-1185">Reference proteome</keyword>
<feature type="transmembrane region" description="Helical" evidence="11">
    <location>
        <begin position="229"/>
        <end position="249"/>
    </location>
</feature>
<proteinExistence type="inferred from homology"/>
<feature type="transmembrane region" description="Helical" evidence="11">
    <location>
        <begin position="38"/>
        <end position="61"/>
    </location>
</feature>
<evidence type="ECO:0000256" key="10">
    <source>
        <dbReference type="ARBA" id="ARBA00023136"/>
    </source>
</evidence>
<dbReference type="NCBIfam" id="TIGR01474">
    <property type="entry name" value="ubiA_proteo"/>
    <property type="match status" value="1"/>
</dbReference>
<reference evidence="13 14" key="1">
    <citation type="submission" date="2020-03" db="EMBL/GenBank/DDBJ databases">
        <title>Genomic Encyclopedia of Type Strains, Phase IV (KMG-IV): sequencing the most valuable type-strain genomes for metagenomic binning, comparative biology and taxonomic classification.</title>
        <authorList>
            <person name="Goeker M."/>
        </authorList>
    </citation>
    <scope>NUCLEOTIDE SEQUENCE [LARGE SCALE GENOMIC DNA]</scope>
    <source>
        <strain evidence="13 14">DSM 103870</strain>
    </source>
</reference>
<dbReference type="HAMAP" id="MF_01635">
    <property type="entry name" value="UbiA"/>
    <property type="match status" value="1"/>
</dbReference>
<evidence type="ECO:0000256" key="11">
    <source>
        <dbReference type="HAMAP-Rule" id="MF_01635"/>
    </source>
</evidence>
<protein>
    <recommendedName>
        <fullName evidence="11 12">4-hydroxybenzoate octaprenyltransferase</fullName>
        <ecNumber evidence="11 12">2.5.1.39</ecNumber>
    </recommendedName>
    <alternativeName>
        <fullName evidence="11">4-HB polyprenyltransferase</fullName>
    </alternativeName>
</protein>
<comment type="function">
    <text evidence="11">Catalyzes the prenylation of para-hydroxybenzoate (PHB) with an all-trans polyprenyl group. Mediates the second step in the final reaction sequence of ubiquinone-8 (UQ-8) biosynthesis, which is the condensation of the polyisoprenoid side chain with PHB, generating the first membrane-bound Q intermediate 3-octaprenyl-4-hydroxybenzoate.</text>
</comment>
<keyword evidence="11" id="KW-0460">Magnesium</keyword>
<evidence type="ECO:0000256" key="5">
    <source>
        <dbReference type="ARBA" id="ARBA00022519"/>
    </source>
</evidence>
<evidence type="ECO:0000313" key="13">
    <source>
        <dbReference type="EMBL" id="NIJ56508.1"/>
    </source>
</evidence>
<dbReference type="PANTHER" id="PTHR11048">
    <property type="entry name" value="PRENYLTRANSFERASES"/>
    <property type="match status" value="1"/>
</dbReference>
<evidence type="ECO:0000256" key="4">
    <source>
        <dbReference type="ARBA" id="ARBA00022475"/>
    </source>
</evidence>
<keyword evidence="8 11" id="KW-0812">Transmembrane</keyword>
<dbReference type="InterPro" id="IPR044878">
    <property type="entry name" value="UbiA_sf"/>
</dbReference>
<keyword evidence="9 11" id="KW-1133">Transmembrane helix</keyword>